<comment type="cofactor">
    <cofactor evidence="1 7 9">
        <name>pyridoxal 5'-phosphate</name>
        <dbReference type="ChEBI" id="CHEBI:597326"/>
    </cofactor>
</comment>
<proteinExistence type="inferred from homology"/>
<evidence type="ECO:0000259" key="10">
    <source>
        <dbReference type="Pfam" id="PF00266"/>
    </source>
</evidence>
<protein>
    <submittedName>
        <fullName evidence="11">Alanine--glyoxylate aminotransferase family protein</fullName>
    </submittedName>
</protein>
<dbReference type="InterPro" id="IPR015424">
    <property type="entry name" value="PyrdxlP-dep_Trfase"/>
</dbReference>
<feature type="binding site" evidence="6">
    <location>
        <position position="336"/>
    </location>
    <ligand>
        <name>substrate</name>
    </ligand>
</feature>
<gene>
    <name evidence="11" type="ORF">KCX74_01020</name>
</gene>
<evidence type="ECO:0000256" key="3">
    <source>
        <dbReference type="ARBA" id="ARBA00022576"/>
    </source>
</evidence>
<dbReference type="InterPro" id="IPR024169">
    <property type="entry name" value="SP_NH2Trfase/AEP_transaminase"/>
</dbReference>
<organism evidence="11 12">
    <name type="scientific">Virgibacillus salarius</name>
    <dbReference type="NCBI Taxonomy" id="447199"/>
    <lineage>
        <taxon>Bacteria</taxon>
        <taxon>Bacillati</taxon>
        <taxon>Bacillota</taxon>
        <taxon>Bacilli</taxon>
        <taxon>Bacillales</taxon>
        <taxon>Bacillaceae</taxon>
        <taxon>Virgibacillus</taxon>
    </lineage>
</organism>
<reference evidence="11" key="1">
    <citation type="submission" date="2021-04" db="EMBL/GenBank/DDBJ databases">
        <title>Isolation and polyphasic classification of algal microorganism.</title>
        <authorList>
            <person name="Wang S."/>
        </authorList>
    </citation>
    <scope>NUCLEOTIDE SEQUENCE</scope>
    <source>
        <strain evidence="11">720a</strain>
    </source>
</reference>
<dbReference type="GO" id="GO:0004760">
    <property type="term" value="F:L-serine-pyruvate transaminase activity"/>
    <property type="evidence" value="ECO:0007669"/>
    <property type="project" value="TreeGrafter"/>
</dbReference>
<comment type="caution">
    <text evidence="11">The sequence shown here is derived from an EMBL/GenBank/DDBJ whole genome shotgun (WGS) entry which is preliminary data.</text>
</comment>
<dbReference type="SUPFAM" id="SSF53383">
    <property type="entry name" value="PLP-dependent transferases"/>
    <property type="match status" value="1"/>
</dbReference>
<dbReference type="Gene3D" id="3.90.1150.10">
    <property type="entry name" value="Aspartate Aminotransferase, domain 1"/>
    <property type="match status" value="1"/>
</dbReference>
<name>A0A941DQF1_9BACI</name>
<evidence type="ECO:0000313" key="12">
    <source>
        <dbReference type="Proteomes" id="UP000675284"/>
    </source>
</evidence>
<dbReference type="InterPro" id="IPR015421">
    <property type="entry name" value="PyrdxlP-dep_Trfase_major"/>
</dbReference>
<dbReference type="PIRSF" id="PIRSF000524">
    <property type="entry name" value="SPT"/>
    <property type="match status" value="1"/>
</dbReference>
<dbReference type="FunFam" id="3.40.640.10:FF:000027">
    <property type="entry name" value="Serine--pyruvate aminotransferase, mitochondrial"/>
    <property type="match status" value="1"/>
</dbReference>
<dbReference type="Proteomes" id="UP000675284">
    <property type="component" value="Unassembled WGS sequence"/>
</dbReference>
<dbReference type="InterPro" id="IPR015422">
    <property type="entry name" value="PyrdxlP-dep_Trfase_small"/>
</dbReference>
<accession>A0A941DQF1</accession>
<dbReference type="Gene3D" id="3.40.640.10">
    <property type="entry name" value="Type I PLP-dependent aspartate aminotransferase-like (Major domain)"/>
    <property type="match status" value="1"/>
</dbReference>
<keyword evidence="4" id="KW-0808">Transferase</keyword>
<comment type="similarity">
    <text evidence="2 8">Belongs to the class-V pyridoxal-phosphate-dependent aminotransferase family.</text>
</comment>
<evidence type="ECO:0000256" key="7">
    <source>
        <dbReference type="PIRSR" id="PIRSR000524-50"/>
    </source>
</evidence>
<sequence length="383" mass="42177">MQMEQQILRIPGPTPIPPSVQRAMSQPMIGHRGQEMQALLEALKGKLKPIFGTKEEVLLFTSSGTAALETAVVNAVEPGEEVIVIVSGAFGDRFTKICEEYHILVHRYDVTWGEAASPDQLQHLLQKHQDVKAVFATFCETSTGVLNPIKDLASVVHQYSNALFIVDGVSCIGATETQMDEWGLDIVVTGSQKAMMLPAGLAFVAASKRAWEAIEHNQQPRFYLDMRKYRNKLEENSSPFTPAVSLLLGLKQAIALMEDEGLSTIYKRHQLMGEMTRNAFHALNIPLLTKDTDGSPTVTAVRPADFSAEALRKVLRSEFGLTIAGGQQHLKGAIFRIGHMGYCNPADVLQIISLMEIGLRKINKNIELGKGVRAAQNVYLNNK</sequence>
<feature type="modified residue" description="N6-(pyridoxal phosphate)lysine" evidence="7">
    <location>
        <position position="193"/>
    </location>
</feature>
<dbReference type="PANTHER" id="PTHR21152">
    <property type="entry name" value="AMINOTRANSFERASE CLASS V"/>
    <property type="match status" value="1"/>
</dbReference>
<evidence type="ECO:0000256" key="4">
    <source>
        <dbReference type="ARBA" id="ARBA00022679"/>
    </source>
</evidence>
<dbReference type="InterPro" id="IPR020578">
    <property type="entry name" value="Aminotrans_V_PyrdxlP_BS"/>
</dbReference>
<evidence type="ECO:0000256" key="6">
    <source>
        <dbReference type="PIRSR" id="PIRSR000524-1"/>
    </source>
</evidence>
<evidence type="ECO:0000313" key="11">
    <source>
        <dbReference type="EMBL" id="MBR7794620.1"/>
    </source>
</evidence>
<dbReference type="PROSITE" id="PS00595">
    <property type="entry name" value="AA_TRANSFER_CLASS_5"/>
    <property type="match status" value="1"/>
</dbReference>
<evidence type="ECO:0000256" key="9">
    <source>
        <dbReference type="RuleBase" id="RU004504"/>
    </source>
</evidence>
<keyword evidence="5 7" id="KW-0663">Pyridoxal phosphate</keyword>
<evidence type="ECO:0000256" key="1">
    <source>
        <dbReference type="ARBA" id="ARBA00001933"/>
    </source>
</evidence>
<dbReference type="RefSeq" id="WP_026682686.1">
    <property type="nucleotide sequence ID" value="NZ_BAAACY010000005.1"/>
</dbReference>
<dbReference type="GO" id="GO:0019265">
    <property type="term" value="P:glycine biosynthetic process, by transamination of glyoxylate"/>
    <property type="evidence" value="ECO:0007669"/>
    <property type="project" value="TreeGrafter"/>
</dbReference>
<dbReference type="Pfam" id="PF00266">
    <property type="entry name" value="Aminotran_5"/>
    <property type="match status" value="1"/>
</dbReference>
<evidence type="ECO:0000256" key="2">
    <source>
        <dbReference type="ARBA" id="ARBA00009236"/>
    </source>
</evidence>
<dbReference type="GO" id="GO:0008453">
    <property type="term" value="F:alanine-glyoxylate transaminase activity"/>
    <property type="evidence" value="ECO:0007669"/>
    <property type="project" value="TreeGrafter"/>
</dbReference>
<keyword evidence="3 11" id="KW-0032">Aminotransferase</keyword>
<feature type="domain" description="Aminotransferase class V" evidence="10">
    <location>
        <begin position="28"/>
        <end position="329"/>
    </location>
</feature>
<dbReference type="InterPro" id="IPR000192">
    <property type="entry name" value="Aminotrans_V_dom"/>
</dbReference>
<dbReference type="PANTHER" id="PTHR21152:SF40">
    <property type="entry name" value="ALANINE--GLYOXYLATE AMINOTRANSFERASE"/>
    <property type="match status" value="1"/>
</dbReference>
<keyword evidence="12" id="KW-1185">Reference proteome</keyword>
<evidence type="ECO:0000256" key="5">
    <source>
        <dbReference type="ARBA" id="ARBA00022898"/>
    </source>
</evidence>
<dbReference type="AlphaFoldDB" id="A0A941DQF1"/>
<dbReference type="EMBL" id="JAGSOT010000002">
    <property type="protein sequence ID" value="MBR7794620.1"/>
    <property type="molecule type" value="Genomic_DNA"/>
</dbReference>
<evidence type="ECO:0000256" key="8">
    <source>
        <dbReference type="RuleBase" id="RU004075"/>
    </source>
</evidence>